<sequence>MPRVVMEPKIRAATAPDPPECTGIILPPGDEDWACAASVCQAPTTCSLRFSAPTRTGQSHGRRAKPRNASSSSRGQIRTGILSHRPTAPAGAASKPTLQTGLRPSEGSNVGSNTALGADSVPGGGKIRLAREKRVRSVVLSPTEFDDEIRQVRRRIVEEEDSLFTFQSPNCAFICVCVSKLRCLFGDGCCLFPLHFFSPHSACSQGVARGHAFSSIPTAFLPPYRTVSVRRDCGHGSPFAGCLPLVIVVTRSYCWVWVTD</sequence>
<dbReference type="Gramene" id="Pp3c2_4429V3.1">
    <property type="protein sequence ID" value="PAC:32934440.CDS.1"/>
    <property type="gene ID" value="Pp3c2_4429"/>
</dbReference>
<dbReference type="AlphaFoldDB" id="A9RG20"/>
<organism evidence="2">
    <name type="scientific">Physcomitrium patens</name>
    <name type="common">Spreading-leaved earth moss</name>
    <name type="synonym">Physcomitrella patens</name>
    <dbReference type="NCBI Taxonomy" id="3218"/>
    <lineage>
        <taxon>Eukaryota</taxon>
        <taxon>Viridiplantae</taxon>
        <taxon>Streptophyta</taxon>
        <taxon>Embryophyta</taxon>
        <taxon>Bryophyta</taxon>
        <taxon>Bryophytina</taxon>
        <taxon>Bryopsida</taxon>
        <taxon>Funariidae</taxon>
        <taxon>Funariales</taxon>
        <taxon>Funariaceae</taxon>
        <taxon>Physcomitrium</taxon>
    </lineage>
</organism>
<reference evidence="3" key="3">
    <citation type="submission" date="2020-12" db="UniProtKB">
        <authorList>
            <consortium name="EnsemblPlants"/>
        </authorList>
    </citation>
    <scope>IDENTIFICATION</scope>
</reference>
<evidence type="ECO:0000313" key="2">
    <source>
        <dbReference type="EMBL" id="PNR59413.1"/>
    </source>
</evidence>
<reference evidence="2 4" key="2">
    <citation type="journal article" date="2018" name="Plant J.">
        <title>The Physcomitrella patens chromosome-scale assembly reveals moss genome structure and evolution.</title>
        <authorList>
            <person name="Lang D."/>
            <person name="Ullrich K.K."/>
            <person name="Murat F."/>
            <person name="Fuchs J."/>
            <person name="Jenkins J."/>
            <person name="Haas F.B."/>
            <person name="Piednoel M."/>
            <person name="Gundlach H."/>
            <person name="Van Bel M."/>
            <person name="Meyberg R."/>
            <person name="Vives C."/>
            <person name="Morata J."/>
            <person name="Symeonidi A."/>
            <person name="Hiss M."/>
            <person name="Muchero W."/>
            <person name="Kamisugi Y."/>
            <person name="Saleh O."/>
            <person name="Blanc G."/>
            <person name="Decker E.L."/>
            <person name="van Gessel N."/>
            <person name="Grimwood J."/>
            <person name="Hayes R.D."/>
            <person name="Graham S.W."/>
            <person name="Gunter L.E."/>
            <person name="McDaniel S.F."/>
            <person name="Hoernstein S.N.W."/>
            <person name="Larsson A."/>
            <person name="Li F.W."/>
            <person name="Perroud P.F."/>
            <person name="Phillips J."/>
            <person name="Ranjan P."/>
            <person name="Rokshar D.S."/>
            <person name="Rothfels C.J."/>
            <person name="Schneider L."/>
            <person name="Shu S."/>
            <person name="Stevenson D.W."/>
            <person name="Thummler F."/>
            <person name="Tillich M."/>
            <person name="Villarreal Aguilar J.C."/>
            <person name="Widiez T."/>
            <person name="Wong G.K."/>
            <person name="Wymore A."/>
            <person name="Zhang Y."/>
            <person name="Zimmer A.D."/>
            <person name="Quatrano R.S."/>
            <person name="Mayer K.F.X."/>
            <person name="Goodstein D."/>
            <person name="Casacuberta J.M."/>
            <person name="Vandepoele K."/>
            <person name="Reski R."/>
            <person name="Cuming A.C."/>
            <person name="Tuskan G.A."/>
            <person name="Maumus F."/>
            <person name="Salse J."/>
            <person name="Schmutz J."/>
            <person name="Rensing S.A."/>
        </authorList>
    </citation>
    <scope>NUCLEOTIDE SEQUENCE [LARGE SCALE GENOMIC DNA]</scope>
    <source>
        <strain evidence="3 4">cv. Gransden 2004</strain>
    </source>
</reference>
<evidence type="ECO:0000313" key="4">
    <source>
        <dbReference type="Proteomes" id="UP000006727"/>
    </source>
</evidence>
<evidence type="ECO:0000313" key="3">
    <source>
        <dbReference type="EnsemblPlants" id="PAC:32934440.CDS.1"/>
    </source>
</evidence>
<dbReference type="InParanoid" id="A9RG20"/>
<evidence type="ECO:0000256" key="1">
    <source>
        <dbReference type="SAM" id="MobiDB-lite"/>
    </source>
</evidence>
<feature type="region of interest" description="Disordered" evidence="1">
    <location>
        <begin position="50"/>
        <end position="123"/>
    </location>
</feature>
<dbReference type="EMBL" id="ABEU02000002">
    <property type="protein sequence ID" value="PNR59413.1"/>
    <property type="molecule type" value="Genomic_DNA"/>
</dbReference>
<feature type="compositionally biased region" description="Polar residues" evidence="1">
    <location>
        <begin position="50"/>
        <end position="59"/>
    </location>
</feature>
<dbReference type="HOGENOM" id="CLU_1071152_0_0_1"/>
<proteinExistence type="predicted"/>
<accession>A9RG20</accession>
<protein>
    <submittedName>
        <fullName evidence="2 3">Uncharacterized protein</fullName>
    </submittedName>
</protein>
<dbReference type="PaxDb" id="3218-PP1S7_226V6.1"/>
<dbReference type="Proteomes" id="UP000006727">
    <property type="component" value="Chromosome 2"/>
</dbReference>
<reference evidence="2 4" key="1">
    <citation type="journal article" date="2008" name="Science">
        <title>The Physcomitrella genome reveals evolutionary insights into the conquest of land by plants.</title>
        <authorList>
            <person name="Rensing S."/>
            <person name="Lang D."/>
            <person name="Zimmer A."/>
            <person name="Terry A."/>
            <person name="Salamov A."/>
            <person name="Shapiro H."/>
            <person name="Nishiyama T."/>
            <person name="Perroud P.-F."/>
            <person name="Lindquist E."/>
            <person name="Kamisugi Y."/>
            <person name="Tanahashi T."/>
            <person name="Sakakibara K."/>
            <person name="Fujita T."/>
            <person name="Oishi K."/>
            <person name="Shin-I T."/>
            <person name="Kuroki Y."/>
            <person name="Toyoda A."/>
            <person name="Suzuki Y."/>
            <person name="Hashimoto A."/>
            <person name="Yamaguchi K."/>
            <person name="Sugano A."/>
            <person name="Kohara Y."/>
            <person name="Fujiyama A."/>
            <person name="Anterola A."/>
            <person name="Aoki S."/>
            <person name="Ashton N."/>
            <person name="Barbazuk W.B."/>
            <person name="Barker E."/>
            <person name="Bennetzen J."/>
            <person name="Bezanilla M."/>
            <person name="Blankenship R."/>
            <person name="Cho S.H."/>
            <person name="Dutcher S."/>
            <person name="Estelle M."/>
            <person name="Fawcett J.A."/>
            <person name="Gundlach H."/>
            <person name="Hanada K."/>
            <person name="Heyl A."/>
            <person name="Hicks K.A."/>
            <person name="Hugh J."/>
            <person name="Lohr M."/>
            <person name="Mayer K."/>
            <person name="Melkozernov A."/>
            <person name="Murata T."/>
            <person name="Nelson D."/>
            <person name="Pils B."/>
            <person name="Prigge M."/>
            <person name="Reiss B."/>
            <person name="Renner T."/>
            <person name="Rombauts S."/>
            <person name="Rushton P."/>
            <person name="Sanderfoot A."/>
            <person name="Schween G."/>
            <person name="Shiu S.-H."/>
            <person name="Stueber K."/>
            <person name="Theodoulou F.L."/>
            <person name="Tu H."/>
            <person name="Van de Peer Y."/>
            <person name="Verrier P.J."/>
            <person name="Waters E."/>
            <person name="Wood A."/>
            <person name="Yang L."/>
            <person name="Cove D."/>
            <person name="Cuming A."/>
            <person name="Hasebe M."/>
            <person name="Lucas S."/>
            <person name="Mishler D.B."/>
            <person name="Reski R."/>
            <person name="Grigoriev I."/>
            <person name="Quatrano R.S."/>
            <person name="Boore J.L."/>
        </authorList>
    </citation>
    <scope>NUCLEOTIDE SEQUENCE [LARGE SCALE GENOMIC DNA]</scope>
    <source>
        <strain evidence="3 4">cv. Gransden 2004</strain>
    </source>
</reference>
<name>A9RG20_PHYPA</name>
<dbReference type="EnsemblPlants" id="Pp3c2_4429V3.1">
    <property type="protein sequence ID" value="PAC:32934440.CDS.1"/>
    <property type="gene ID" value="Pp3c2_4429"/>
</dbReference>
<feature type="compositionally biased region" description="Polar residues" evidence="1">
    <location>
        <begin position="96"/>
        <end position="115"/>
    </location>
</feature>
<keyword evidence="4" id="KW-1185">Reference proteome</keyword>
<gene>
    <name evidence="2" type="ORF">PHYPA_002204</name>
</gene>